<reference evidence="2" key="1">
    <citation type="journal article" date="2011" name="Science">
        <title>The plant cell wall-decomposing machinery underlies the functional diversity of forest fungi.</title>
        <authorList>
            <person name="Eastwood D.C."/>
            <person name="Floudas D."/>
            <person name="Binder M."/>
            <person name="Majcherczyk A."/>
            <person name="Schneider P."/>
            <person name="Aerts A."/>
            <person name="Asiegbu F.O."/>
            <person name="Baker S.E."/>
            <person name="Barry K."/>
            <person name="Bendiksby M."/>
            <person name="Blumentritt M."/>
            <person name="Coutinho P.M."/>
            <person name="Cullen D."/>
            <person name="de Vries R.P."/>
            <person name="Gathman A."/>
            <person name="Goodell B."/>
            <person name="Henrissat B."/>
            <person name="Ihrmark K."/>
            <person name="Kauserud H."/>
            <person name="Kohler A."/>
            <person name="LaButti K."/>
            <person name="Lapidus A."/>
            <person name="Lavin J.L."/>
            <person name="Lee Y.-H."/>
            <person name="Lindquist E."/>
            <person name="Lilly W."/>
            <person name="Lucas S."/>
            <person name="Morin E."/>
            <person name="Murat C."/>
            <person name="Oguiza J.A."/>
            <person name="Park J."/>
            <person name="Pisabarro A.G."/>
            <person name="Riley R."/>
            <person name="Rosling A."/>
            <person name="Salamov A."/>
            <person name="Schmidt O."/>
            <person name="Schmutz J."/>
            <person name="Skrede I."/>
            <person name="Stenlid J."/>
            <person name="Wiebenga A."/>
            <person name="Xie X."/>
            <person name="Kuees U."/>
            <person name="Hibbett D.S."/>
            <person name="Hoffmeister D."/>
            <person name="Hoegberg N."/>
            <person name="Martin F."/>
            <person name="Grigoriev I.V."/>
            <person name="Watkinson S.C."/>
        </authorList>
    </citation>
    <scope>NUCLEOTIDE SEQUENCE [LARGE SCALE GENOMIC DNA]</scope>
    <source>
        <strain evidence="2">strain S7.3</strain>
    </source>
</reference>
<organism evidence="2">
    <name type="scientific">Serpula lacrymans var. lacrymans (strain S7.3)</name>
    <name type="common">Dry rot fungus</name>
    <dbReference type="NCBI Taxonomy" id="936435"/>
    <lineage>
        <taxon>Eukaryota</taxon>
        <taxon>Fungi</taxon>
        <taxon>Dikarya</taxon>
        <taxon>Basidiomycota</taxon>
        <taxon>Agaricomycotina</taxon>
        <taxon>Agaricomycetes</taxon>
        <taxon>Agaricomycetidae</taxon>
        <taxon>Boletales</taxon>
        <taxon>Coniophorineae</taxon>
        <taxon>Serpulaceae</taxon>
        <taxon>Serpula</taxon>
    </lineage>
</organism>
<evidence type="ECO:0000313" key="2">
    <source>
        <dbReference type="Proteomes" id="UP000008063"/>
    </source>
</evidence>
<keyword evidence="2" id="KW-1185">Reference proteome</keyword>
<accession>F8PIQ1</accession>
<evidence type="ECO:0000313" key="1">
    <source>
        <dbReference type="EMBL" id="EGO03684.1"/>
    </source>
</evidence>
<proteinExistence type="predicted"/>
<protein>
    <submittedName>
        <fullName evidence="1">Uncharacterized protein</fullName>
    </submittedName>
</protein>
<dbReference type="HOGENOM" id="CLU_2639606_0_0_1"/>
<dbReference type="InParanoid" id="F8PIQ1"/>
<dbReference type="Proteomes" id="UP000008063">
    <property type="component" value="Unassembled WGS sequence"/>
</dbReference>
<sequence length="77" mass="8696">MSTANTTEWPEIGDLCLEGGRWNPVLCRTSTLKSWHRDGHVDRCQLGEVTYGMLATELTLNQIKVFYTTQVLVAHDS</sequence>
<name>F8PIQ1_SERL3</name>
<dbReference type="EMBL" id="GL945475">
    <property type="protein sequence ID" value="EGO03684.1"/>
    <property type="molecule type" value="Genomic_DNA"/>
</dbReference>
<gene>
    <name evidence="1" type="ORF">SERLA73DRAFT_130111</name>
</gene>
<dbReference type="AlphaFoldDB" id="F8PIQ1"/>